<evidence type="ECO:0000313" key="2">
    <source>
        <dbReference type="Proteomes" id="UP000269945"/>
    </source>
</evidence>
<dbReference type="AlphaFoldDB" id="A0A9X9M1A8"/>
<sequence>MEDRSASRTPAAGTISVTKLQLQDNKEGNFPDVFPRFGGEMTATATPTLGKMSVNETCKVRGQWVGSPEQLLTCCGEVGSGGHLQNLVPGRRPRAAQLLVNEADQELHPNEEERWLLRAGSLCPERR</sequence>
<reference evidence="1 2" key="1">
    <citation type="submission" date="2018-10" db="EMBL/GenBank/DDBJ databases">
        <authorList>
            <person name="Ekblom R."/>
            <person name="Jareborg N."/>
        </authorList>
    </citation>
    <scope>NUCLEOTIDE SEQUENCE [LARGE SCALE GENOMIC DNA]</scope>
    <source>
        <tissue evidence="1">Muscle</tissue>
    </source>
</reference>
<evidence type="ECO:0000313" key="1">
    <source>
        <dbReference type="EMBL" id="VCX15858.1"/>
    </source>
</evidence>
<keyword evidence="2" id="KW-1185">Reference proteome</keyword>
<organism evidence="1 2">
    <name type="scientific">Gulo gulo</name>
    <name type="common">Wolverine</name>
    <name type="synonym">Gluton</name>
    <dbReference type="NCBI Taxonomy" id="48420"/>
    <lineage>
        <taxon>Eukaryota</taxon>
        <taxon>Metazoa</taxon>
        <taxon>Chordata</taxon>
        <taxon>Craniata</taxon>
        <taxon>Vertebrata</taxon>
        <taxon>Euteleostomi</taxon>
        <taxon>Mammalia</taxon>
        <taxon>Eutheria</taxon>
        <taxon>Laurasiatheria</taxon>
        <taxon>Carnivora</taxon>
        <taxon>Caniformia</taxon>
        <taxon>Musteloidea</taxon>
        <taxon>Mustelidae</taxon>
        <taxon>Guloninae</taxon>
        <taxon>Gulo</taxon>
    </lineage>
</organism>
<comment type="caution">
    <text evidence="1">The sequence shown here is derived from an EMBL/GenBank/DDBJ whole genome shotgun (WGS) entry which is preliminary data.</text>
</comment>
<protein>
    <submittedName>
        <fullName evidence="1">Uncharacterized protein</fullName>
    </submittedName>
</protein>
<gene>
    <name evidence="1" type="ORF">BN2614_LOCUS3</name>
</gene>
<proteinExistence type="predicted"/>
<dbReference type="EMBL" id="CYRY02036145">
    <property type="protein sequence ID" value="VCX15858.1"/>
    <property type="molecule type" value="Genomic_DNA"/>
</dbReference>
<name>A0A9X9M1A8_GULGU</name>
<accession>A0A9X9M1A8</accession>
<dbReference type="Proteomes" id="UP000269945">
    <property type="component" value="Unassembled WGS sequence"/>
</dbReference>
<feature type="non-terminal residue" evidence="1">
    <location>
        <position position="1"/>
    </location>
</feature>